<comment type="caution">
    <text evidence="2">The sequence shown here is derived from an EMBL/GenBank/DDBJ whole genome shotgun (WGS) entry which is preliminary data.</text>
</comment>
<sequence>MANPDYRTLAAQARTDADAAKLDNVRDRCLRSEAAFLAMAKRQELGDRNRARREAEAQATAHAGADAEPAASAFPEPS</sequence>
<feature type="compositionally biased region" description="Low complexity" evidence="1">
    <location>
        <begin position="57"/>
        <end position="78"/>
    </location>
</feature>
<reference evidence="2 3" key="1">
    <citation type="journal article" date="2013" name="Genome Announc.">
        <title>Draft Genome Sequence of Sphingobium ummariense Strain RL-3, a Hexachlorocyclohexane-Degrading Bacterium.</title>
        <authorList>
            <person name="Kohli P."/>
            <person name="Dua A."/>
            <person name="Sangwan N."/>
            <person name="Oldach P."/>
            <person name="Khurana J.P."/>
            <person name="Lal R."/>
        </authorList>
    </citation>
    <scope>NUCLEOTIDE SEQUENCE [LARGE SCALE GENOMIC DNA]</scope>
    <source>
        <strain evidence="2 3">RL-3</strain>
    </source>
</reference>
<protein>
    <submittedName>
        <fullName evidence="2">Uncharacterized protein</fullName>
    </submittedName>
</protein>
<gene>
    <name evidence="2" type="ORF">M529_01205</name>
</gene>
<evidence type="ECO:0000313" key="3">
    <source>
        <dbReference type="Proteomes" id="UP000015523"/>
    </source>
</evidence>
<dbReference type="Proteomes" id="UP000015523">
    <property type="component" value="Unassembled WGS sequence"/>
</dbReference>
<dbReference type="STRING" id="1346791.M529_01205"/>
<dbReference type="PATRIC" id="fig|1346791.3.peg.226"/>
<feature type="compositionally biased region" description="Basic and acidic residues" evidence="1">
    <location>
        <begin position="45"/>
        <end position="56"/>
    </location>
</feature>
<accession>T0KB96</accession>
<organism evidence="2 3">
    <name type="scientific">Sphingobium ummariense RL-3</name>
    <dbReference type="NCBI Taxonomy" id="1346791"/>
    <lineage>
        <taxon>Bacteria</taxon>
        <taxon>Pseudomonadati</taxon>
        <taxon>Pseudomonadota</taxon>
        <taxon>Alphaproteobacteria</taxon>
        <taxon>Sphingomonadales</taxon>
        <taxon>Sphingomonadaceae</taxon>
        <taxon>Sphingobium</taxon>
    </lineage>
</organism>
<keyword evidence="3" id="KW-1185">Reference proteome</keyword>
<dbReference type="AlphaFoldDB" id="T0KB96"/>
<feature type="region of interest" description="Disordered" evidence="1">
    <location>
        <begin position="45"/>
        <end position="78"/>
    </location>
</feature>
<evidence type="ECO:0000256" key="1">
    <source>
        <dbReference type="SAM" id="MobiDB-lite"/>
    </source>
</evidence>
<proteinExistence type="predicted"/>
<name>T0KB96_9SPHN</name>
<dbReference type="EMBL" id="AUWY01000022">
    <property type="protein sequence ID" value="EQB33969.1"/>
    <property type="molecule type" value="Genomic_DNA"/>
</dbReference>
<evidence type="ECO:0000313" key="2">
    <source>
        <dbReference type="EMBL" id="EQB33969.1"/>
    </source>
</evidence>
<dbReference type="RefSeq" id="WP_021316297.1">
    <property type="nucleotide sequence ID" value="NZ_AUWY01000022.1"/>
</dbReference>